<evidence type="ECO:0000256" key="1">
    <source>
        <dbReference type="ARBA" id="ARBA00004141"/>
    </source>
</evidence>
<dbReference type="PANTHER" id="PTHR28286">
    <property type="match status" value="1"/>
</dbReference>
<dbReference type="Proteomes" id="UP000000689">
    <property type="component" value="Chromosome 5"/>
</dbReference>
<feature type="transmembrane region" description="Helical" evidence="7">
    <location>
        <begin position="158"/>
        <end position="178"/>
    </location>
</feature>
<dbReference type="InterPro" id="IPR043476">
    <property type="entry name" value="Yro2-like_7TM"/>
</dbReference>
<dbReference type="Pfam" id="PF01036">
    <property type="entry name" value="Bac_rhodopsin"/>
    <property type="match status" value="1"/>
</dbReference>
<reference evidence="8 9" key="1">
    <citation type="journal article" date="2011" name="Proc. Natl. Acad. Sci. U.S.A.">
        <title>Evolutionary erosion of yeast sex chromosomes by mating-type switching accidents.</title>
        <authorList>
            <person name="Gordon J.L."/>
            <person name="Armisen D."/>
            <person name="Proux-Wera E."/>
            <person name="Oheigeartaigh S.S."/>
            <person name="Byrne K.P."/>
            <person name="Wolfe K.H."/>
        </authorList>
    </citation>
    <scope>NUCLEOTIDE SEQUENCE [LARGE SCALE GENOMIC DNA]</scope>
    <source>
        <strain evidence="9">ATCC 10597 / BCRC 20456 / CBS 421 / NBRC 0211 / NRRL Y-12639</strain>
    </source>
</reference>
<feature type="transmembrane region" description="Helical" evidence="7">
    <location>
        <begin position="250"/>
        <end position="273"/>
    </location>
</feature>
<dbReference type="AlphaFoldDB" id="G0WAU5"/>
<dbReference type="GO" id="GO:0005886">
    <property type="term" value="C:plasma membrane"/>
    <property type="evidence" value="ECO:0007669"/>
    <property type="project" value="TreeGrafter"/>
</dbReference>
<feature type="transmembrane region" description="Helical" evidence="7">
    <location>
        <begin position="184"/>
        <end position="202"/>
    </location>
</feature>
<feature type="region of interest" description="Disordered" evidence="6">
    <location>
        <begin position="289"/>
        <end position="346"/>
    </location>
</feature>
<dbReference type="GeneID" id="11498809"/>
<evidence type="ECO:0008006" key="10">
    <source>
        <dbReference type="Google" id="ProtNLM"/>
    </source>
</evidence>
<dbReference type="EMBL" id="HE580271">
    <property type="protein sequence ID" value="CCD24865.1"/>
    <property type="molecule type" value="Genomic_DNA"/>
</dbReference>
<evidence type="ECO:0000256" key="5">
    <source>
        <dbReference type="ARBA" id="ARBA00023136"/>
    </source>
</evidence>
<organism evidence="8 9">
    <name type="scientific">Naumovozyma dairenensis (strain ATCC 10597 / BCRC 20456 / CBS 421 / NBRC 0211 / NRRL Y-12639)</name>
    <name type="common">Saccharomyces dairenensis</name>
    <dbReference type="NCBI Taxonomy" id="1071378"/>
    <lineage>
        <taxon>Eukaryota</taxon>
        <taxon>Fungi</taxon>
        <taxon>Dikarya</taxon>
        <taxon>Ascomycota</taxon>
        <taxon>Saccharomycotina</taxon>
        <taxon>Saccharomycetes</taxon>
        <taxon>Saccharomycetales</taxon>
        <taxon>Saccharomycetaceae</taxon>
        <taxon>Naumovozyma</taxon>
    </lineage>
</organism>
<dbReference type="CDD" id="cd15239">
    <property type="entry name" value="7tm_YRO2_fungal-like"/>
    <property type="match status" value="1"/>
</dbReference>
<feature type="transmembrane region" description="Helical" evidence="7">
    <location>
        <begin position="35"/>
        <end position="56"/>
    </location>
</feature>
<dbReference type="KEGG" id="ndi:NDAI_0E00490"/>
<evidence type="ECO:0000256" key="2">
    <source>
        <dbReference type="ARBA" id="ARBA00008130"/>
    </source>
</evidence>
<keyword evidence="9" id="KW-1185">Reference proteome</keyword>
<dbReference type="eggNOG" id="ENOG502QZWT">
    <property type="taxonomic scope" value="Eukaryota"/>
</dbReference>
<keyword evidence="5 7" id="KW-0472">Membrane</keyword>
<dbReference type="PANTHER" id="PTHR28286:SF1">
    <property type="entry name" value="30 KDA HEAT SHOCK PROTEIN-RELATED"/>
    <property type="match status" value="1"/>
</dbReference>
<dbReference type="GO" id="GO:0005783">
    <property type="term" value="C:endoplasmic reticulum"/>
    <property type="evidence" value="ECO:0007669"/>
    <property type="project" value="TreeGrafter"/>
</dbReference>
<feature type="transmembrane region" description="Helical" evidence="7">
    <location>
        <begin position="214"/>
        <end position="238"/>
    </location>
</feature>
<comment type="subcellular location">
    <subcellularLocation>
        <location evidence="1">Membrane</location>
        <topology evidence="1">Multi-pass membrane protein</topology>
    </subcellularLocation>
</comment>
<feature type="transmembrane region" description="Helical" evidence="7">
    <location>
        <begin position="68"/>
        <end position="86"/>
    </location>
</feature>
<dbReference type="Gene3D" id="1.20.1070.10">
    <property type="entry name" value="Rhodopsin 7-helix transmembrane proteins"/>
    <property type="match status" value="1"/>
</dbReference>
<sequence>MSESFIDVSKSGNEAIQLNLPTGLDFHITKQGSDWLWAVFSIFGCFLLCYLVFFFYAEIKGSKLTRYAVAPALLISFFQFFAYFTYASDLGWTGIEAEFNHITVKTSITGEHPGVRQIFYSKYCAWFLSYPCLLFLLELSGLSSSDEDVSALDTIHSLLMQMIATEFWVVSLLVGALIKSTYKWGYWTFGAVAMLLVQGVIIKRQFFTLNVKAIEFKSLMLMTSMLIVWLYFICWGISEGGNVIQPDGESVFYGVLDLCMFAVYPAFLVFTIAKDGKLPNITVNNPLPGIHKHHENENDLQEQETDSEDEEGVHHEKEVSPDSPRASGATAFQPEEDEAANVETST</sequence>
<accession>G0WAU5</accession>
<gene>
    <name evidence="8" type="primary">NDAI0E00490</name>
    <name evidence="8" type="ordered locus">NDAI_0E00490</name>
</gene>
<dbReference type="SUPFAM" id="SSF81321">
    <property type="entry name" value="Family A G protein-coupled receptor-like"/>
    <property type="match status" value="1"/>
</dbReference>
<evidence type="ECO:0000256" key="3">
    <source>
        <dbReference type="ARBA" id="ARBA00022692"/>
    </source>
</evidence>
<comment type="similarity">
    <text evidence="2">Belongs to the archaeal/bacterial/fungal opsin family.</text>
</comment>
<dbReference type="OMA" id="IAWFLSW"/>
<dbReference type="InterPro" id="IPR001425">
    <property type="entry name" value="Arc/bac/fun_rhodopsins"/>
</dbReference>
<dbReference type="OrthoDB" id="536545at2759"/>
<evidence type="ECO:0000256" key="6">
    <source>
        <dbReference type="SAM" id="MobiDB-lite"/>
    </source>
</evidence>
<evidence type="ECO:0000256" key="7">
    <source>
        <dbReference type="SAM" id="Phobius"/>
    </source>
</evidence>
<dbReference type="RefSeq" id="XP_003670108.1">
    <property type="nucleotide sequence ID" value="XM_003670060.1"/>
</dbReference>
<evidence type="ECO:0000256" key="4">
    <source>
        <dbReference type="ARBA" id="ARBA00022989"/>
    </source>
</evidence>
<dbReference type="FunFam" id="1.20.1070.10:FF:000160">
    <property type="entry name" value="Related to Opsin-1"/>
    <property type="match status" value="1"/>
</dbReference>
<protein>
    <recommendedName>
        <fullName evidence="10">30 kDa heat shock protein</fullName>
    </recommendedName>
</protein>
<dbReference type="HOGENOM" id="CLU_054785_1_1_1"/>
<name>G0WAU5_NAUDC</name>
<evidence type="ECO:0000313" key="9">
    <source>
        <dbReference type="Proteomes" id="UP000000689"/>
    </source>
</evidence>
<keyword evidence="4 7" id="KW-1133">Transmembrane helix</keyword>
<proteinExistence type="inferred from homology"/>
<dbReference type="SMART" id="SM01021">
    <property type="entry name" value="Bac_rhodopsin"/>
    <property type="match status" value="1"/>
</dbReference>
<evidence type="ECO:0000313" key="8">
    <source>
        <dbReference type="EMBL" id="CCD24865.1"/>
    </source>
</evidence>
<keyword evidence="3 7" id="KW-0812">Transmembrane</keyword>
<feature type="compositionally biased region" description="Acidic residues" evidence="6">
    <location>
        <begin position="298"/>
        <end position="311"/>
    </location>
</feature>